<dbReference type="InterPro" id="IPR003511">
    <property type="entry name" value="HORMA_dom"/>
</dbReference>
<accession>A0A9W8AQ55</accession>
<comment type="caution">
    <text evidence="2">The sequence shown here is derived from an EMBL/GenBank/DDBJ whole genome shotgun (WGS) entry which is preliminary data.</text>
</comment>
<dbReference type="OrthoDB" id="21254at2759"/>
<evidence type="ECO:0000313" key="2">
    <source>
        <dbReference type="EMBL" id="KAJ1955175.1"/>
    </source>
</evidence>
<keyword evidence="3" id="KW-1185">Reference proteome</keyword>
<dbReference type="PROSITE" id="PS50815">
    <property type="entry name" value="HORMA"/>
    <property type="match status" value="1"/>
</dbReference>
<feature type="non-terminal residue" evidence="2">
    <location>
        <position position="1"/>
    </location>
</feature>
<organism evidence="2 3">
    <name type="scientific">Dispira parvispora</name>
    <dbReference type="NCBI Taxonomy" id="1520584"/>
    <lineage>
        <taxon>Eukaryota</taxon>
        <taxon>Fungi</taxon>
        <taxon>Fungi incertae sedis</taxon>
        <taxon>Zoopagomycota</taxon>
        <taxon>Kickxellomycotina</taxon>
        <taxon>Dimargaritomycetes</taxon>
        <taxon>Dimargaritales</taxon>
        <taxon>Dimargaritaceae</taxon>
        <taxon>Dispira</taxon>
    </lineage>
</organism>
<sequence length="100" mass="11206">LFTTTLRYGITVHCSRHPDLNQYTQDMSQAVADLALQQILDKVYIIIVDSNGKPVERFTLEVLCSSPGAVDDSSTSLLDYFRAMILRAQLCASQLHTPFK</sequence>
<gene>
    <name evidence="2" type="primary">MAD2L2</name>
    <name evidence="2" type="ORF">IWQ62_005588</name>
</gene>
<dbReference type="SUPFAM" id="SSF56019">
    <property type="entry name" value="The spindle assembly checkpoint protein mad2"/>
    <property type="match status" value="1"/>
</dbReference>
<feature type="domain" description="HORMA" evidence="1">
    <location>
        <begin position="1"/>
        <end position="100"/>
    </location>
</feature>
<dbReference type="EMBL" id="JANBPY010002397">
    <property type="protein sequence ID" value="KAJ1955175.1"/>
    <property type="molecule type" value="Genomic_DNA"/>
</dbReference>
<name>A0A9W8AQ55_9FUNG</name>
<dbReference type="Gene3D" id="3.30.900.10">
    <property type="entry name" value="HORMA domain"/>
    <property type="match status" value="1"/>
</dbReference>
<feature type="non-terminal residue" evidence="2">
    <location>
        <position position="100"/>
    </location>
</feature>
<reference evidence="2" key="1">
    <citation type="submission" date="2022-07" db="EMBL/GenBank/DDBJ databases">
        <title>Phylogenomic reconstructions and comparative analyses of Kickxellomycotina fungi.</title>
        <authorList>
            <person name="Reynolds N.K."/>
            <person name="Stajich J.E."/>
            <person name="Barry K."/>
            <person name="Grigoriev I.V."/>
            <person name="Crous P."/>
            <person name="Smith M.E."/>
        </authorList>
    </citation>
    <scope>NUCLEOTIDE SEQUENCE</scope>
    <source>
        <strain evidence="2">RSA 1196</strain>
    </source>
</reference>
<dbReference type="AlphaFoldDB" id="A0A9W8AQ55"/>
<dbReference type="InterPro" id="IPR036570">
    <property type="entry name" value="HORMA_dom_sf"/>
</dbReference>
<evidence type="ECO:0000313" key="3">
    <source>
        <dbReference type="Proteomes" id="UP001150925"/>
    </source>
</evidence>
<protein>
    <submittedName>
        <fullName evidence="2">MAD2 mitotic arrest deficient-like 2</fullName>
    </submittedName>
</protein>
<dbReference type="Proteomes" id="UP001150925">
    <property type="component" value="Unassembled WGS sequence"/>
</dbReference>
<proteinExistence type="predicted"/>
<evidence type="ECO:0000259" key="1">
    <source>
        <dbReference type="PROSITE" id="PS50815"/>
    </source>
</evidence>